<dbReference type="InterPro" id="IPR002347">
    <property type="entry name" value="SDR_fam"/>
</dbReference>
<proteinExistence type="inferred from homology"/>
<dbReference type="OrthoDB" id="9775296at2"/>
<sequence>MNKIALITGATAGIGRATARALAANGFDLILTGRRKDRLDELETEIKKTSNCRVITLNFDIRNLDETTQAYNALPEEWKAVDVLINNAGLAVGMEPIQEGFVDDWERMIDTNVKGLLYITRLVSPQMVKQGSGHIVNISSIAGKEAYAKGNVYCATKHAVQALTQGMRIDLLQHGIKVSSVAPGAVETEFSVVRFKGDNDKADGVYKGFTPLFAEDIAETILFIVTRPPHVNIDDVLIMPTAQAFTRQFHREE</sequence>
<accession>A0A399SXT4</accession>
<gene>
    <name evidence="4" type="ORF">D1614_14510</name>
</gene>
<dbReference type="InterPro" id="IPR020904">
    <property type="entry name" value="Sc_DH/Rdtase_CS"/>
</dbReference>
<dbReference type="FunFam" id="3.40.50.720:FF:000047">
    <property type="entry name" value="NADP-dependent L-serine/L-allo-threonine dehydrogenase"/>
    <property type="match status" value="1"/>
</dbReference>
<comment type="caution">
    <text evidence="4">The sequence shown here is derived from an EMBL/GenBank/DDBJ whole genome shotgun (WGS) entry which is preliminary data.</text>
</comment>
<keyword evidence="2" id="KW-0560">Oxidoreductase</keyword>
<dbReference type="AlphaFoldDB" id="A0A399SXT4"/>
<evidence type="ECO:0000313" key="5">
    <source>
        <dbReference type="Proteomes" id="UP000265926"/>
    </source>
</evidence>
<dbReference type="Proteomes" id="UP000265926">
    <property type="component" value="Unassembled WGS sequence"/>
</dbReference>
<dbReference type="SUPFAM" id="SSF51735">
    <property type="entry name" value="NAD(P)-binding Rossmann-fold domains"/>
    <property type="match status" value="1"/>
</dbReference>
<dbReference type="Pfam" id="PF00106">
    <property type="entry name" value="adh_short"/>
    <property type="match status" value="1"/>
</dbReference>
<comment type="similarity">
    <text evidence="1 3">Belongs to the short-chain dehydrogenases/reductases (SDR) family.</text>
</comment>
<dbReference type="PANTHER" id="PTHR42901:SF1">
    <property type="entry name" value="ALCOHOL DEHYDROGENASE"/>
    <property type="match status" value="1"/>
</dbReference>
<reference evidence="4 5" key="1">
    <citation type="submission" date="2018-08" db="EMBL/GenBank/DDBJ databases">
        <title>Pallidiluteibacterium maritimus gen. nov., sp. nov., isolated from coastal sediment.</title>
        <authorList>
            <person name="Zhou L.Y."/>
        </authorList>
    </citation>
    <scope>NUCLEOTIDE SEQUENCE [LARGE SCALE GENOMIC DNA]</scope>
    <source>
        <strain evidence="4 5">XSD2</strain>
    </source>
</reference>
<dbReference type="Gene3D" id="3.40.50.720">
    <property type="entry name" value="NAD(P)-binding Rossmann-like Domain"/>
    <property type="match status" value="1"/>
</dbReference>
<protein>
    <submittedName>
        <fullName evidence="4">SDR family NAD(P)-dependent oxidoreductase</fullName>
    </submittedName>
</protein>
<dbReference type="InterPro" id="IPR036291">
    <property type="entry name" value="NAD(P)-bd_dom_sf"/>
</dbReference>
<dbReference type="PRINTS" id="PR00081">
    <property type="entry name" value="GDHRDH"/>
</dbReference>
<dbReference type="EMBL" id="QWGR01000008">
    <property type="protein sequence ID" value="RIJ47462.1"/>
    <property type="molecule type" value="Genomic_DNA"/>
</dbReference>
<dbReference type="PANTHER" id="PTHR42901">
    <property type="entry name" value="ALCOHOL DEHYDROGENASE"/>
    <property type="match status" value="1"/>
</dbReference>
<dbReference type="RefSeq" id="WP_119438822.1">
    <property type="nucleotide sequence ID" value="NZ_QWGR01000008.1"/>
</dbReference>
<evidence type="ECO:0000256" key="3">
    <source>
        <dbReference type="RuleBase" id="RU000363"/>
    </source>
</evidence>
<dbReference type="PRINTS" id="PR00080">
    <property type="entry name" value="SDRFAMILY"/>
</dbReference>
<name>A0A399SXT4_9BACT</name>
<organism evidence="4 5">
    <name type="scientific">Maribellus luteus</name>
    <dbReference type="NCBI Taxonomy" id="2305463"/>
    <lineage>
        <taxon>Bacteria</taxon>
        <taxon>Pseudomonadati</taxon>
        <taxon>Bacteroidota</taxon>
        <taxon>Bacteroidia</taxon>
        <taxon>Marinilabiliales</taxon>
        <taxon>Prolixibacteraceae</taxon>
        <taxon>Maribellus</taxon>
    </lineage>
</organism>
<evidence type="ECO:0000256" key="2">
    <source>
        <dbReference type="ARBA" id="ARBA00023002"/>
    </source>
</evidence>
<evidence type="ECO:0000256" key="1">
    <source>
        <dbReference type="ARBA" id="ARBA00006484"/>
    </source>
</evidence>
<dbReference type="GO" id="GO:0016616">
    <property type="term" value="F:oxidoreductase activity, acting on the CH-OH group of donors, NAD or NADP as acceptor"/>
    <property type="evidence" value="ECO:0007669"/>
    <property type="project" value="UniProtKB-ARBA"/>
</dbReference>
<dbReference type="PROSITE" id="PS00061">
    <property type="entry name" value="ADH_SHORT"/>
    <property type="match status" value="1"/>
</dbReference>
<keyword evidence="5" id="KW-1185">Reference proteome</keyword>
<evidence type="ECO:0000313" key="4">
    <source>
        <dbReference type="EMBL" id="RIJ47462.1"/>
    </source>
</evidence>